<dbReference type="GO" id="GO:0003677">
    <property type="term" value="F:DNA binding"/>
    <property type="evidence" value="ECO:0007669"/>
    <property type="project" value="UniProtKB-KW"/>
</dbReference>
<dbReference type="InterPro" id="IPR044946">
    <property type="entry name" value="Restrct_endonuc_typeI_TRD_sf"/>
</dbReference>
<reference evidence="5 6" key="1">
    <citation type="submission" date="2016-06" db="EMBL/GenBank/DDBJ databases">
        <authorList>
            <person name="Kjaerup R.B."/>
            <person name="Dalgaard T.S."/>
            <person name="Juul-Madsen H.R."/>
        </authorList>
    </citation>
    <scope>NUCLEOTIDE SEQUENCE [LARGE SCALE GENOMIC DNA]</scope>
    <source>
        <strain evidence="5 6">DSM 45097</strain>
    </source>
</reference>
<feature type="domain" description="Type I restriction modification DNA specificity" evidence="4">
    <location>
        <begin position="27"/>
        <end position="174"/>
    </location>
</feature>
<gene>
    <name evidence="5" type="ORF">GA0074704_4069</name>
</gene>
<accession>A0A1C5J490</accession>
<dbReference type="PANTHER" id="PTHR30408:SF12">
    <property type="entry name" value="TYPE I RESTRICTION ENZYME MJAVIII SPECIFICITY SUBUNIT"/>
    <property type="match status" value="1"/>
</dbReference>
<dbReference type="EMBL" id="LT607751">
    <property type="protein sequence ID" value="SCG64989.1"/>
    <property type="molecule type" value="Genomic_DNA"/>
</dbReference>
<dbReference type="PANTHER" id="PTHR30408">
    <property type="entry name" value="TYPE-1 RESTRICTION ENZYME ECOKI SPECIFICITY PROTEIN"/>
    <property type="match status" value="1"/>
</dbReference>
<name>A0A1C5J490_9ACTN</name>
<keyword evidence="6" id="KW-1185">Reference proteome</keyword>
<dbReference type="CDD" id="cd17267">
    <property type="entry name" value="RMtype1_S_EcoAO83I-TRD1-CR1_like"/>
    <property type="match status" value="1"/>
</dbReference>
<evidence type="ECO:0000259" key="4">
    <source>
        <dbReference type="Pfam" id="PF01420"/>
    </source>
</evidence>
<evidence type="ECO:0000313" key="5">
    <source>
        <dbReference type="EMBL" id="SCG64989.1"/>
    </source>
</evidence>
<proteinExistence type="inferred from homology"/>
<dbReference type="Pfam" id="PF01420">
    <property type="entry name" value="Methylase_S"/>
    <property type="match status" value="2"/>
</dbReference>
<dbReference type="REBASE" id="157917">
    <property type="entry name" value="S.Msi45097ORF4068P"/>
</dbReference>
<dbReference type="Proteomes" id="UP000198210">
    <property type="component" value="Chromosome I"/>
</dbReference>
<keyword evidence="2" id="KW-0680">Restriction system</keyword>
<evidence type="ECO:0000256" key="2">
    <source>
        <dbReference type="ARBA" id="ARBA00022747"/>
    </source>
</evidence>
<dbReference type="Gene3D" id="3.90.220.20">
    <property type="entry name" value="DNA methylase specificity domains"/>
    <property type="match status" value="2"/>
</dbReference>
<organism evidence="5 6">
    <name type="scientific">Micromonospora siamensis</name>
    <dbReference type="NCBI Taxonomy" id="299152"/>
    <lineage>
        <taxon>Bacteria</taxon>
        <taxon>Bacillati</taxon>
        <taxon>Actinomycetota</taxon>
        <taxon>Actinomycetes</taxon>
        <taxon>Micromonosporales</taxon>
        <taxon>Micromonosporaceae</taxon>
        <taxon>Micromonospora</taxon>
    </lineage>
</organism>
<keyword evidence="3" id="KW-0238">DNA-binding</keyword>
<dbReference type="AlphaFoldDB" id="A0A1C5J490"/>
<evidence type="ECO:0000256" key="1">
    <source>
        <dbReference type="ARBA" id="ARBA00010923"/>
    </source>
</evidence>
<dbReference type="InterPro" id="IPR052021">
    <property type="entry name" value="Type-I_RS_S_subunit"/>
</dbReference>
<evidence type="ECO:0000256" key="3">
    <source>
        <dbReference type="ARBA" id="ARBA00023125"/>
    </source>
</evidence>
<dbReference type="InterPro" id="IPR000055">
    <property type="entry name" value="Restrct_endonuc_typeI_TRD"/>
</dbReference>
<evidence type="ECO:0000313" key="6">
    <source>
        <dbReference type="Proteomes" id="UP000198210"/>
    </source>
</evidence>
<protein>
    <submittedName>
        <fullName evidence="5">Type I restriction enzyme, S subunit</fullName>
    </submittedName>
</protein>
<sequence length="374" mass="40842">MSDWPTQTLEELCVRITVGHVGSMAHEYVESGVPFLRSQNIKRGRLDLSSVKYINKDFHHRLAKSQLQPGDLAIVRTGEPGATALIPDDLGPANCSDIVIARPGPDTAARYLCYAINATAQQFIDAHTVGAVQQHFNVASAKRLTVAVPPIAVQKAIASLLGALDDKIAVNDRIAETSYELAATEHARVAQLAGRACTLGDVIELAYGKALPAAQRRPGPVAVYGSGGVSGWHDEPLVRGPGIIVGRKGTVGSVYWSYRDFFPIDTTFYVRLIDDQLTTEYVYFLLTRLGLSEMNSDSAVPGLNRSRALSAPVQLPNQELIANFTERVRPLFAMREQTARQNQTLAKLRDTLLPELMSGRLRVRDAEKVVEESV</sequence>
<feature type="domain" description="Type I restriction modification DNA specificity" evidence="4">
    <location>
        <begin position="198"/>
        <end position="325"/>
    </location>
</feature>
<dbReference type="SUPFAM" id="SSF116734">
    <property type="entry name" value="DNA methylase specificity domain"/>
    <property type="match status" value="2"/>
</dbReference>
<dbReference type="GO" id="GO:0009307">
    <property type="term" value="P:DNA restriction-modification system"/>
    <property type="evidence" value="ECO:0007669"/>
    <property type="project" value="UniProtKB-KW"/>
</dbReference>
<comment type="similarity">
    <text evidence="1">Belongs to the type-I restriction system S methylase family.</text>
</comment>